<protein>
    <recommendedName>
        <fullName evidence="2">Adenylyltransferase AadA C-terminal domain-containing protein</fullName>
    </recommendedName>
</protein>
<dbReference type="InterPro" id="IPR025184">
    <property type="entry name" value="AadA_C"/>
</dbReference>
<evidence type="ECO:0000313" key="4">
    <source>
        <dbReference type="Proteomes" id="UP000579281"/>
    </source>
</evidence>
<dbReference type="EMBL" id="JACHEN010000001">
    <property type="protein sequence ID" value="MBB6214058.1"/>
    <property type="molecule type" value="Genomic_DNA"/>
</dbReference>
<dbReference type="AlphaFoldDB" id="A0A841KPN8"/>
<feature type="domain" description="Adenylyltransferase AadA C-terminal" evidence="2">
    <location>
        <begin position="196"/>
        <end position="248"/>
    </location>
</feature>
<sequence length="283" mass="33602">MEEDKMDTIPETIHKVLEQYFLLLEMKLPNFLEAYYLYGSTSLGEFYDGFSDIDFIALVKRKVTATDMRILKEIHRDMQRRFPKAILDGMYVMKDDLESLNNGEASCPRFNDGKFQGFRTFDQNSIDAYQLKKYGIAMKGPGAEYFTYAVNWDILMNNMRDNLNTYWQNWVNDCKKFWSIKYIGLFTSLGMIEWGVLGVSRLYYTFREKDITSKIRAGEYALKIVPQRWHKIIYESMRLRKGNKKSYYKSIFERRKDALGYIEFMTQESNSLFDDKKPLLKRG</sequence>
<evidence type="ECO:0000259" key="2">
    <source>
        <dbReference type="Pfam" id="PF13427"/>
    </source>
</evidence>
<proteinExistence type="predicted"/>
<dbReference type="Pfam" id="PF13427">
    <property type="entry name" value="AadA_C"/>
    <property type="match status" value="1"/>
</dbReference>
<gene>
    <name evidence="3" type="ORF">HNQ80_000127</name>
</gene>
<name>A0A841KPN8_9FIRM</name>
<reference evidence="3 4" key="1">
    <citation type="submission" date="2020-08" db="EMBL/GenBank/DDBJ databases">
        <title>Genomic Encyclopedia of Type Strains, Phase IV (KMG-IV): sequencing the most valuable type-strain genomes for metagenomic binning, comparative biology and taxonomic classification.</title>
        <authorList>
            <person name="Goeker M."/>
        </authorList>
    </citation>
    <scope>NUCLEOTIDE SEQUENCE [LARGE SCALE GENOMIC DNA]</scope>
    <source>
        <strain evidence="3 4">DSM 103526</strain>
    </source>
</reference>
<organism evidence="3 4">
    <name type="scientific">Anaerosolibacter carboniphilus</name>
    <dbReference type="NCBI Taxonomy" id="1417629"/>
    <lineage>
        <taxon>Bacteria</taxon>
        <taxon>Bacillati</taxon>
        <taxon>Bacillota</taxon>
        <taxon>Clostridia</taxon>
        <taxon>Peptostreptococcales</taxon>
        <taxon>Thermotaleaceae</taxon>
        <taxon>Anaerosolibacter</taxon>
    </lineage>
</organism>
<dbReference type="SUPFAM" id="SSF81301">
    <property type="entry name" value="Nucleotidyltransferase"/>
    <property type="match status" value="1"/>
</dbReference>
<comment type="caution">
    <text evidence="3">The sequence shown here is derived from an EMBL/GenBank/DDBJ whole genome shotgun (WGS) entry which is preliminary data.</text>
</comment>
<evidence type="ECO:0000256" key="1">
    <source>
        <dbReference type="ARBA" id="ARBA00022679"/>
    </source>
</evidence>
<keyword evidence="4" id="KW-1185">Reference proteome</keyword>
<dbReference type="InterPro" id="IPR043519">
    <property type="entry name" value="NT_sf"/>
</dbReference>
<dbReference type="GO" id="GO:0016740">
    <property type="term" value="F:transferase activity"/>
    <property type="evidence" value="ECO:0007669"/>
    <property type="project" value="UniProtKB-KW"/>
</dbReference>
<dbReference type="Proteomes" id="UP000579281">
    <property type="component" value="Unassembled WGS sequence"/>
</dbReference>
<evidence type="ECO:0000313" key="3">
    <source>
        <dbReference type="EMBL" id="MBB6214058.1"/>
    </source>
</evidence>
<dbReference type="RefSeq" id="WP_243182861.1">
    <property type="nucleotide sequence ID" value="NZ_JACHEN010000001.1"/>
</dbReference>
<keyword evidence="1" id="KW-0808">Transferase</keyword>
<accession>A0A841KPN8</accession>